<proteinExistence type="predicted"/>
<dbReference type="EMBL" id="ML211190">
    <property type="protein sequence ID" value="TFK86645.1"/>
    <property type="molecule type" value="Genomic_DNA"/>
</dbReference>
<evidence type="ECO:0000313" key="3">
    <source>
        <dbReference type="Proteomes" id="UP000308197"/>
    </source>
</evidence>
<feature type="compositionally biased region" description="Low complexity" evidence="1">
    <location>
        <begin position="94"/>
        <end position="109"/>
    </location>
</feature>
<name>A0A5C3PAA0_9APHY</name>
<dbReference type="AlphaFoldDB" id="A0A5C3PAA0"/>
<keyword evidence="3" id="KW-1185">Reference proteome</keyword>
<dbReference type="InParanoid" id="A0A5C3PAA0"/>
<evidence type="ECO:0000313" key="2">
    <source>
        <dbReference type="EMBL" id="TFK86645.1"/>
    </source>
</evidence>
<gene>
    <name evidence="2" type="ORF">K466DRAFT_144261</name>
</gene>
<sequence>MLHEGGSEYMHIGESNFVVSPGSRTVMMRRTEDEPVLLREPGQASVHDNFTLVYELMNLKLAQDDGEQDSASVRPLSSRSCIPCGRMLPDTSHKSLSSSSLRSAHWLPSRSRTRKQLEQGLPGRPGESVNLLVHANADVTSSITPDGESELMSYGLCTPPSRSSGLKLLSGIEKKSRIECIVKASA</sequence>
<reference evidence="2 3" key="1">
    <citation type="journal article" date="2019" name="Nat. Ecol. Evol.">
        <title>Megaphylogeny resolves global patterns of mushroom evolution.</title>
        <authorList>
            <person name="Varga T."/>
            <person name="Krizsan K."/>
            <person name="Foldi C."/>
            <person name="Dima B."/>
            <person name="Sanchez-Garcia M."/>
            <person name="Sanchez-Ramirez S."/>
            <person name="Szollosi G.J."/>
            <person name="Szarkandi J.G."/>
            <person name="Papp V."/>
            <person name="Albert L."/>
            <person name="Andreopoulos W."/>
            <person name="Angelini C."/>
            <person name="Antonin V."/>
            <person name="Barry K.W."/>
            <person name="Bougher N.L."/>
            <person name="Buchanan P."/>
            <person name="Buyck B."/>
            <person name="Bense V."/>
            <person name="Catcheside P."/>
            <person name="Chovatia M."/>
            <person name="Cooper J."/>
            <person name="Damon W."/>
            <person name="Desjardin D."/>
            <person name="Finy P."/>
            <person name="Geml J."/>
            <person name="Haridas S."/>
            <person name="Hughes K."/>
            <person name="Justo A."/>
            <person name="Karasinski D."/>
            <person name="Kautmanova I."/>
            <person name="Kiss B."/>
            <person name="Kocsube S."/>
            <person name="Kotiranta H."/>
            <person name="LaButti K.M."/>
            <person name="Lechner B.E."/>
            <person name="Liimatainen K."/>
            <person name="Lipzen A."/>
            <person name="Lukacs Z."/>
            <person name="Mihaltcheva S."/>
            <person name="Morgado L.N."/>
            <person name="Niskanen T."/>
            <person name="Noordeloos M.E."/>
            <person name="Ohm R.A."/>
            <person name="Ortiz-Santana B."/>
            <person name="Ovrebo C."/>
            <person name="Racz N."/>
            <person name="Riley R."/>
            <person name="Savchenko A."/>
            <person name="Shiryaev A."/>
            <person name="Soop K."/>
            <person name="Spirin V."/>
            <person name="Szebenyi C."/>
            <person name="Tomsovsky M."/>
            <person name="Tulloss R.E."/>
            <person name="Uehling J."/>
            <person name="Grigoriev I.V."/>
            <person name="Vagvolgyi C."/>
            <person name="Papp T."/>
            <person name="Martin F.M."/>
            <person name="Miettinen O."/>
            <person name="Hibbett D.S."/>
            <person name="Nagy L.G."/>
        </authorList>
    </citation>
    <scope>NUCLEOTIDE SEQUENCE [LARGE SCALE GENOMIC DNA]</scope>
    <source>
        <strain evidence="2 3">HHB13444</strain>
    </source>
</reference>
<organism evidence="2 3">
    <name type="scientific">Polyporus arcularius HHB13444</name>
    <dbReference type="NCBI Taxonomy" id="1314778"/>
    <lineage>
        <taxon>Eukaryota</taxon>
        <taxon>Fungi</taxon>
        <taxon>Dikarya</taxon>
        <taxon>Basidiomycota</taxon>
        <taxon>Agaricomycotina</taxon>
        <taxon>Agaricomycetes</taxon>
        <taxon>Polyporales</taxon>
        <taxon>Polyporaceae</taxon>
        <taxon>Polyporus</taxon>
    </lineage>
</organism>
<feature type="region of interest" description="Disordered" evidence="1">
    <location>
        <begin position="92"/>
        <end position="125"/>
    </location>
</feature>
<protein>
    <submittedName>
        <fullName evidence="2">Uncharacterized protein</fullName>
    </submittedName>
</protein>
<evidence type="ECO:0000256" key="1">
    <source>
        <dbReference type="SAM" id="MobiDB-lite"/>
    </source>
</evidence>
<accession>A0A5C3PAA0</accession>
<dbReference type="Proteomes" id="UP000308197">
    <property type="component" value="Unassembled WGS sequence"/>
</dbReference>